<dbReference type="InterPro" id="IPR036264">
    <property type="entry name" value="Bact_exopeptidase_dim_dom"/>
</dbReference>
<dbReference type="PANTHER" id="PTHR30575:SF3">
    <property type="entry name" value="PEPTIDASE M20 DIMERISATION DOMAIN-CONTAINING PROTEIN"/>
    <property type="match status" value="1"/>
</dbReference>
<keyword evidence="5" id="KW-1185">Reference proteome</keyword>
<organism evidence="4 5">
    <name type="scientific">Sutterella wadsworthensis 2_1_59BFAA</name>
    <dbReference type="NCBI Taxonomy" id="742823"/>
    <lineage>
        <taxon>Bacteria</taxon>
        <taxon>Pseudomonadati</taxon>
        <taxon>Pseudomonadota</taxon>
        <taxon>Betaproteobacteria</taxon>
        <taxon>Burkholderiales</taxon>
        <taxon>Sutterellaceae</taxon>
        <taxon>Sutterella</taxon>
    </lineage>
</organism>
<feature type="domain" description="Peptidase M20 dimerisation" evidence="3">
    <location>
        <begin position="226"/>
        <end position="314"/>
    </location>
</feature>
<dbReference type="eggNOG" id="COG1473">
    <property type="taxonomic scope" value="Bacteria"/>
</dbReference>
<gene>
    <name evidence="4" type="ORF">HMPREF9465_00283</name>
</gene>
<dbReference type="PATRIC" id="fig|742823.3.peg.275"/>
<dbReference type="SUPFAM" id="SSF55031">
    <property type="entry name" value="Bacterial exopeptidase dimerisation domain"/>
    <property type="match status" value="1"/>
</dbReference>
<dbReference type="GO" id="GO:0046657">
    <property type="term" value="P:folic acid catabolic process"/>
    <property type="evidence" value="ECO:0007669"/>
    <property type="project" value="TreeGrafter"/>
</dbReference>
<dbReference type="GO" id="GO:0046872">
    <property type="term" value="F:metal ion binding"/>
    <property type="evidence" value="ECO:0007669"/>
    <property type="project" value="UniProtKB-KW"/>
</dbReference>
<feature type="binding site" evidence="2">
    <location>
        <position position="144"/>
    </location>
    <ligand>
        <name>Mn(2+)</name>
        <dbReference type="ChEBI" id="CHEBI:29035"/>
        <label>2</label>
    </ligand>
</feature>
<proteinExistence type="predicted"/>
<dbReference type="Gene3D" id="3.40.630.10">
    <property type="entry name" value="Zn peptidases"/>
    <property type="match status" value="2"/>
</dbReference>
<dbReference type="InterPro" id="IPR011650">
    <property type="entry name" value="Peptidase_M20_dimer"/>
</dbReference>
<dbReference type="EMBL" id="ADMG01000008">
    <property type="protein sequence ID" value="EKB32107.1"/>
    <property type="molecule type" value="Genomic_DNA"/>
</dbReference>
<dbReference type="NCBIfam" id="TIGR01891">
    <property type="entry name" value="amidohydrolases"/>
    <property type="match status" value="1"/>
</dbReference>
<keyword evidence="2" id="KW-0479">Metal-binding</keyword>
<dbReference type="GO" id="GO:0071713">
    <property type="term" value="F:para-aminobenzoyl-glutamate hydrolase activity"/>
    <property type="evidence" value="ECO:0007669"/>
    <property type="project" value="TreeGrafter"/>
</dbReference>
<accession>K1JWQ4</accession>
<dbReference type="HOGENOM" id="CLU_023257_2_1_4"/>
<reference evidence="4 5" key="1">
    <citation type="submission" date="2012-05" db="EMBL/GenBank/DDBJ databases">
        <title>The Genome Sequence of Sutterella wadsworthensis 2_1_59BFAA.</title>
        <authorList>
            <consortium name="The Broad Institute Genome Sequencing Platform"/>
            <person name="Earl A."/>
            <person name="Ward D."/>
            <person name="Feldgarden M."/>
            <person name="Gevers D."/>
            <person name="Daigneault M."/>
            <person name="Strauss J."/>
            <person name="Allen-Vercoe E."/>
            <person name="Walker B."/>
            <person name="Young S.K."/>
            <person name="Zeng Q."/>
            <person name="Gargeya S."/>
            <person name="Fitzgerald M."/>
            <person name="Haas B."/>
            <person name="Abouelleil A."/>
            <person name="Alvarado L."/>
            <person name="Arachchi H.M."/>
            <person name="Berlin A.M."/>
            <person name="Chapman S.B."/>
            <person name="Goldberg J."/>
            <person name="Griggs A."/>
            <person name="Gujja S."/>
            <person name="Hansen M."/>
            <person name="Howarth C."/>
            <person name="Imamovic A."/>
            <person name="Larimer J."/>
            <person name="McCowen C."/>
            <person name="Montmayeur A."/>
            <person name="Murphy C."/>
            <person name="Neiman D."/>
            <person name="Pearson M."/>
            <person name="Priest M."/>
            <person name="Roberts A."/>
            <person name="Saif S."/>
            <person name="Shea T."/>
            <person name="Sisk P."/>
            <person name="Sykes S."/>
            <person name="Wortman J."/>
            <person name="Nusbaum C."/>
            <person name="Birren B."/>
        </authorList>
    </citation>
    <scope>NUCLEOTIDE SEQUENCE [LARGE SCALE GENOMIC DNA]</scope>
    <source>
        <strain evidence="4 5">2_1_59BFAA</strain>
    </source>
</reference>
<dbReference type="Proteomes" id="UP000005835">
    <property type="component" value="Unassembled WGS sequence"/>
</dbReference>
<comment type="caution">
    <text evidence="4">The sequence shown here is derived from an EMBL/GenBank/DDBJ whole genome shotgun (WGS) entry which is preliminary data.</text>
</comment>
<dbReference type="STRING" id="742823.HMPREF9465_00283"/>
<protein>
    <submittedName>
        <fullName evidence="4">Amidohydrolase</fullName>
    </submittedName>
</protein>
<feature type="binding site" evidence="2">
    <location>
        <position position="202"/>
    </location>
    <ligand>
        <name>Mn(2+)</name>
        <dbReference type="ChEBI" id="CHEBI:29035"/>
        <label>2</label>
    </ligand>
</feature>
<dbReference type="PANTHER" id="PTHR30575">
    <property type="entry name" value="PEPTIDASE M20"/>
    <property type="match status" value="1"/>
</dbReference>
<keyword evidence="2" id="KW-0464">Manganese</keyword>
<evidence type="ECO:0000313" key="5">
    <source>
        <dbReference type="Proteomes" id="UP000005835"/>
    </source>
</evidence>
<evidence type="ECO:0000256" key="1">
    <source>
        <dbReference type="ARBA" id="ARBA00022801"/>
    </source>
</evidence>
<dbReference type="InterPro" id="IPR017439">
    <property type="entry name" value="Amidohydrolase"/>
</dbReference>
<evidence type="ECO:0000256" key="2">
    <source>
        <dbReference type="PIRSR" id="PIRSR005962-1"/>
    </source>
</evidence>
<dbReference type="PIRSF" id="PIRSF005962">
    <property type="entry name" value="Pept_M20D_amidohydro"/>
    <property type="match status" value="1"/>
</dbReference>
<dbReference type="Pfam" id="PF01546">
    <property type="entry name" value="Peptidase_M20"/>
    <property type="match status" value="1"/>
</dbReference>
<name>K1JWQ4_9BURK</name>
<dbReference type="AlphaFoldDB" id="K1JWQ4"/>
<dbReference type="GO" id="GO:0005737">
    <property type="term" value="C:cytoplasm"/>
    <property type="evidence" value="ECO:0007669"/>
    <property type="project" value="TreeGrafter"/>
</dbReference>
<evidence type="ECO:0000259" key="3">
    <source>
        <dbReference type="Pfam" id="PF07687"/>
    </source>
</evidence>
<dbReference type="SUPFAM" id="SSF53187">
    <property type="entry name" value="Zn-dependent exopeptidases"/>
    <property type="match status" value="1"/>
</dbReference>
<evidence type="ECO:0000313" key="4">
    <source>
        <dbReference type="EMBL" id="EKB32107.1"/>
    </source>
</evidence>
<feature type="binding site" evidence="2">
    <location>
        <position position="397"/>
    </location>
    <ligand>
        <name>Mn(2+)</name>
        <dbReference type="ChEBI" id="CHEBI:29035"/>
        <label>1</label>
    </ligand>
</feature>
<dbReference type="GO" id="GO:0016805">
    <property type="term" value="F:dipeptidase activity"/>
    <property type="evidence" value="ECO:0007669"/>
    <property type="project" value="TreeGrafter"/>
</dbReference>
<dbReference type="InterPro" id="IPR002933">
    <property type="entry name" value="Peptidase_M20"/>
</dbReference>
<comment type="cofactor">
    <cofactor evidence="2">
        <name>Mn(2+)</name>
        <dbReference type="ChEBI" id="CHEBI:29035"/>
    </cofactor>
    <text evidence="2">The Mn(2+) ion enhances activity.</text>
</comment>
<dbReference type="InterPro" id="IPR052030">
    <property type="entry name" value="Peptidase_M20/M20A_hydrolases"/>
</dbReference>
<feature type="binding site" evidence="2">
    <location>
        <position position="142"/>
    </location>
    <ligand>
        <name>Mn(2+)</name>
        <dbReference type="ChEBI" id="CHEBI:29035"/>
        <label>2</label>
    </ligand>
</feature>
<dbReference type="RefSeq" id="WP_005433382.1">
    <property type="nucleotide sequence ID" value="NZ_JH815513.1"/>
</dbReference>
<feature type="binding site" evidence="2">
    <location>
        <position position="178"/>
    </location>
    <ligand>
        <name>Mn(2+)</name>
        <dbReference type="ChEBI" id="CHEBI:29035"/>
        <label>2</label>
    </ligand>
</feature>
<sequence>MQDCARYVEEMTRLRREIHRRPEEGWTEFETQWKVFRALEALGWTIRMGLDVIRPEAVMGRNAELVEKAMVRAAEHGVPESFLKATGGYTGLTADFDTGCEGPVTGFRFDMDCVLVEELHDASHLPAAEGFDSEIPGHMHACGHDAHTATGVTLAHWITDHKDELKGRFRLIFQPAEEGTRGAAPMAAAGVVDDLNWFFGAHVGCNCRIGEASVVKKGFLATTKIDIEFTGVPSHAGSDPEKGRSALMAAAAAAVMMQGIPRHGEGDTRIAVGRLVAGEGRNVTPVHAVMQCETRGSTQEINEYMFESVRRIVEGCAASYGVECRVTKAGEATNFEATPAACDLAVEACVEVFGGDHVTSLETVGGSEDCSILARRAIEHGAEATFLFYGCNHHGHHRADFEIQDTQSLPAALAVLSGICRRTNGL</sequence>
<dbReference type="Pfam" id="PF07687">
    <property type="entry name" value="M20_dimer"/>
    <property type="match status" value="1"/>
</dbReference>
<keyword evidence="1 4" id="KW-0378">Hydrolase</keyword>